<evidence type="ECO:0000256" key="4">
    <source>
        <dbReference type="ARBA" id="ARBA00022801"/>
    </source>
</evidence>
<keyword evidence="4" id="KW-0378">Hydrolase</keyword>
<evidence type="ECO:0000256" key="2">
    <source>
        <dbReference type="ARBA" id="ARBA00022670"/>
    </source>
</evidence>
<dbReference type="Pfam" id="PF01750">
    <property type="entry name" value="HycI"/>
    <property type="match status" value="1"/>
</dbReference>
<evidence type="ECO:0000256" key="3">
    <source>
        <dbReference type="ARBA" id="ARBA00022750"/>
    </source>
</evidence>
<dbReference type="NCBIfam" id="TIGR00072">
    <property type="entry name" value="hydrog_prot"/>
    <property type="match status" value="1"/>
</dbReference>
<name>A0A9P3Q5I7_9MYCO</name>
<dbReference type="PANTHER" id="PTHR30302">
    <property type="entry name" value="HYDROGENASE 1 MATURATION PROTEASE"/>
    <property type="match status" value="1"/>
</dbReference>
<dbReference type="InterPro" id="IPR000671">
    <property type="entry name" value="Peptidase_A31"/>
</dbReference>
<dbReference type="PANTHER" id="PTHR30302:SF1">
    <property type="entry name" value="HYDROGENASE 2 MATURATION PROTEASE"/>
    <property type="match status" value="1"/>
</dbReference>
<dbReference type="GO" id="GO:0008047">
    <property type="term" value="F:enzyme activator activity"/>
    <property type="evidence" value="ECO:0007669"/>
    <property type="project" value="InterPro"/>
</dbReference>
<keyword evidence="2" id="KW-0645">Protease</keyword>
<reference evidence="6" key="1">
    <citation type="submission" date="2022-08" db="EMBL/GenBank/DDBJ databases">
        <title>Mycobacterium kiyosense sp. nov., scotochromogenic slow-glowing species isolated from respiratory specimens.</title>
        <authorList>
            <person name="Fukano H."/>
            <person name="Kazumi Y."/>
            <person name="Sakagami N."/>
            <person name="Ato M."/>
            <person name="Mitarai S."/>
            <person name="Hoshino Y."/>
        </authorList>
    </citation>
    <scope>NUCLEOTIDE SEQUENCE</scope>
    <source>
        <strain evidence="6">1413</strain>
        <strain evidence="5">SRL2020-028</strain>
    </source>
</reference>
<proteinExistence type="inferred from homology"/>
<organism evidence="6 7">
    <name type="scientific">Mycobacterium kiyosense</name>
    <dbReference type="NCBI Taxonomy" id="2871094"/>
    <lineage>
        <taxon>Bacteria</taxon>
        <taxon>Bacillati</taxon>
        <taxon>Actinomycetota</taxon>
        <taxon>Actinomycetes</taxon>
        <taxon>Mycobacteriales</taxon>
        <taxon>Mycobacteriaceae</taxon>
        <taxon>Mycobacterium</taxon>
    </lineage>
</organism>
<dbReference type="EMBL" id="BRXE01000010">
    <property type="protein sequence ID" value="GLB82230.1"/>
    <property type="molecule type" value="Genomic_DNA"/>
</dbReference>
<dbReference type="CDD" id="cd00518">
    <property type="entry name" value="H2MP"/>
    <property type="match status" value="1"/>
</dbReference>
<dbReference type="InterPro" id="IPR023430">
    <property type="entry name" value="Pept_HybD-like_dom_sf"/>
</dbReference>
<keyword evidence="3" id="KW-0064">Aspartyl protease</keyword>
<dbReference type="Proteomes" id="UP001064782">
    <property type="component" value="Unassembled WGS sequence"/>
</dbReference>
<sequence>MTADTVVVGLGNRFRRDDAVGILAAEAIGELTLPGVRVITDICDPMSLLEAWSGARRAVLIDAAVTAATRPGRVRCCAVTDVAAAGGLSSHAVDVAGTYALGMALGRVPDSVVAVTVEVADTGHGTELTPAVAGAVPLMVNLAVREINRRSSATQR</sequence>
<dbReference type="GO" id="GO:0016485">
    <property type="term" value="P:protein processing"/>
    <property type="evidence" value="ECO:0007669"/>
    <property type="project" value="TreeGrafter"/>
</dbReference>
<comment type="caution">
    <text evidence="6">The sequence shown here is derived from an EMBL/GenBank/DDBJ whole genome shotgun (WGS) entry which is preliminary data.</text>
</comment>
<evidence type="ECO:0000313" key="7">
    <source>
        <dbReference type="Proteomes" id="UP001064782"/>
    </source>
</evidence>
<gene>
    <name evidence="6" type="ORF">Mkiyose1413_19400</name>
    <name evidence="5" type="ORF">SRL2020028_14860</name>
</gene>
<dbReference type="Gene3D" id="3.40.50.1450">
    <property type="entry name" value="HybD-like"/>
    <property type="match status" value="1"/>
</dbReference>
<dbReference type="Proteomes" id="UP001165663">
    <property type="component" value="Unassembled WGS sequence"/>
</dbReference>
<comment type="similarity">
    <text evidence="1">Belongs to the peptidase A31 family.</text>
</comment>
<dbReference type="AlphaFoldDB" id="A0A9P3Q5I7"/>
<evidence type="ECO:0000313" key="5">
    <source>
        <dbReference type="EMBL" id="GLB82230.1"/>
    </source>
</evidence>
<dbReference type="GeneID" id="83629124"/>
<dbReference type="RefSeq" id="WP_236982499.1">
    <property type="nucleotide sequence ID" value="NZ_BRXE01000010.1"/>
</dbReference>
<keyword evidence="7" id="KW-1185">Reference proteome</keyword>
<evidence type="ECO:0000313" key="6">
    <source>
        <dbReference type="EMBL" id="GLD30057.1"/>
    </source>
</evidence>
<accession>A0A9P3Q5I7</accession>
<evidence type="ECO:0000256" key="1">
    <source>
        <dbReference type="ARBA" id="ARBA00006814"/>
    </source>
</evidence>
<dbReference type="SUPFAM" id="SSF53163">
    <property type="entry name" value="HybD-like"/>
    <property type="match status" value="1"/>
</dbReference>
<dbReference type="EMBL" id="BRZI01000010">
    <property type="protein sequence ID" value="GLD30057.1"/>
    <property type="molecule type" value="Genomic_DNA"/>
</dbReference>
<dbReference type="GO" id="GO:0004190">
    <property type="term" value="F:aspartic-type endopeptidase activity"/>
    <property type="evidence" value="ECO:0007669"/>
    <property type="project" value="UniProtKB-KW"/>
</dbReference>
<protein>
    <submittedName>
        <fullName evidence="6">Peptidase M52</fullName>
    </submittedName>
</protein>